<dbReference type="SUPFAM" id="SSF74650">
    <property type="entry name" value="Galactose mutarotase-like"/>
    <property type="match status" value="1"/>
</dbReference>
<dbReference type="EC" id="5.1.3.3" evidence="5"/>
<protein>
    <recommendedName>
        <fullName evidence="5">Aldose 1-epimerase</fullName>
        <ecNumber evidence="5">5.1.3.3</ecNumber>
    </recommendedName>
</protein>
<sequence length="329" mass="35975">MGARASLERDSVKRHRLSDGDVSVSILNLGCITQDWRVPLGGEHIPVVLGYASPQDYLHNPNFLGPIAGRVANRIENASFAIDGERFDLVANEGDHCLHGGPLGIGKRLWEMSPDGDKAVQLNLRSEHGDQGFPGRVDFEVTISLAGNTLTYDMRAKVDRPTPINLAQHSYYNLMGGSEDITRHRLCLAAESITQTDSQNIANGQTQTVSGTRYDFTSPKELVTADPSALGYDQNFVLSHASPCAAKVTAPNGLSLRLETDQPCLQFYTASKLQSWHPPLSEQTHAPFYGLCLEPQGYPNAVNIPAFPKTIVTPDHPYRQLLKVSICAE</sequence>
<keyword evidence="10" id="KW-1185">Reference proteome</keyword>
<evidence type="ECO:0000256" key="8">
    <source>
        <dbReference type="PIRSR" id="PIRSR005096-3"/>
    </source>
</evidence>
<evidence type="ECO:0000256" key="1">
    <source>
        <dbReference type="ARBA" id="ARBA00005028"/>
    </source>
</evidence>
<feature type="binding site" evidence="7">
    <location>
        <position position="233"/>
    </location>
    <ligand>
        <name>beta-D-galactose</name>
        <dbReference type="ChEBI" id="CHEBI:27667"/>
    </ligand>
</feature>
<dbReference type="InterPro" id="IPR015443">
    <property type="entry name" value="Aldose_1-epimerase"/>
</dbReference>
<accession>A0A0P1I3M0</accession>
<dbReference type="RefSeq" id="WP_058310103.1">
    <property type="nucleotide sequence ID" value="NZ_CYTW01000001.1"/>
</dbReference>
<dbReference type="PANTHER" id="PTHR10091">
    <property type="entry name" value="ALDOSE-1-EPIMERASE"/>
    <property type="match status" value="1"/>
</dbReference>
<gene>
    <name evidence="9" type="primary">galM</name>
    <name evidence="9" type="ORF">PH7735_00923</name>
</gene>
<feature type="binding site" evidence="8">
    <location>
        <begin position="73"/>
        <end position="74"/>
    </location>
    <ligand>
        <name>beta-D-galactose</name>
        <dbReference type="ChEBI" id="CHEBI:27667"/>
    </ligand>
</feature>
<keyword evidence="3 5" id="KW-0413">Isomerase</keyword>
<keyword evidence="4 5" id="KW-0119">Carbohydrate metabolism</keyword>
<dbReference type="PANTHER" id="PTHR10091:SF0">
    <property type="entry name" value="GALACTOSE MUTAROTASE"/>
    <property type="match status" value="1"/>
</dbReference>
<dbReference type="STRING" id="1715693.PH7735_00923"/>
<dbReference type="GO" id="GO:0030246">
    <property type="term" value="F:carbohydrate binding"/>
    <property type="evidence" value="ECO:0007669"/>
    <property type="project" value="InterPro"/>
</dbReference>
<dbReference type="GeneID" id="83879992"/>
<dbReference type="Pfam" id="PF01263">
    <property type="entry name" value="Aldose_epim"/>
    <property type="match status" value="1"/>
</dbReference>
<dbReference type="InterPro" id="IPR047215">
    <property type="entry name" value="Galactose_mutarotase-like"/>
</dbReference>
<dbReference type="GO" id="GO:0004034">
    <property type="term" value="F:aldose 1-epimerase activity"/>
    <property type="evidence" value="ECO:0007669"/>
    <property type="project" value="UniProtKB-EC"/>
</dbReference>
<reference evidence="10" key="1">
    <citation type="submission" date="2015-09" db="EMBL/GenBank/DDBJ databases">
        <authorList>
            <person name="Rodrigo-Torres Lidia"/>
            <person name="Arahal R.David."/>
        </authorList>
    </citation>
    <scope>NUCLEOTIDE SEQUENCE [LARGE SCALE GENOMIC DNA]</scope>
    <source>
        <strain evidence="10">CECT 7735</strain>
    </source>
</reference>
<dbReference type="GO" id="GO:0006006">
    <property type="term" value="P:glucose metabolic process"/>
    <property type="evidence" value="ECO:0007669"/>
    <property type="project" value="TreeGrafter"/>
</dbReference>
<comment type="pathway">
    <text evidence="1 5">Carbohydrate metabolism; hexose metabolism.</text>
</comment>
<evidence type="ECO:0000256" key="7">
    <source>
        <dbReference type="PIRSR" id="PIRSR005096-2"/>
    </source>
</evidence>
<dbReference type="GO" id="GO:0005737">
    <property type="term" value="C:cytoplasm"/>
    <property type="evidence" value="ECO:0007669"/>
    <property type="project" value="TreeGrafter"/>
</dbReference>
<dbReference type="EMBL" id="CYTW01000001">
    <property type="protein sequence ID" value="CUJ88460.1"/>
    <property type="molecule type" value="Genomic_DNA"/>
</dbReference>
<feature type="binding site" evidence="8">
    <location>
        <begin position="169"/>
        <end position="171"/>
    </location>
    <ligand>
        <name>beta-D-galactose</name>
        <dbReference type="ChEBI" id="CHEBI:27667"/>
    </ligand>
</feature>
<comment type="catalytic activity">
    <reaction evidence="5">
        <text>alpha-D-glucose = beta-D-glucose</text>
        <dbReference type="Rhea" id="RHEA:10264"/>
        <dbReference type="ChEBI" id="CHEBI:15903"/>
        <dbReference type="ChEBI" id="CHEBI:17925"/>
        <dbReference type="EC" id="5.1.3.3"/>
    </reaction>
</comment>
<evidence type="ECO:0000256" key="5">
    <source>
        <dbReference type="PIRNR" id="PIRNR005096"/>
    </source>
</evidence>
<dbReference type="CDD" id="cd09019">
    <property type="entry name" value="galactose_mutarotase_like"/>
    <property type="match status" value="1"/>
</dbReference>
<dbReference type="InterPro" id="IPR014718">
    <property type="entry name" value="GH-type_carb-bd"/>
</dbReference>
<evidence type="ECO:0000256" key="4">
    <source>
        <dbReference type="ARBA" id="ARBA00023277"/>
    </source>
</evidence>
<evidence type="ECO:0000313" key="10">
    <source>
        <dbReference type="Proteomes" id="UP000051870"/>
    </source>
</evidence>
<organism evidence="9 10">
    <name type="scientific">Shimia thalassica</name>
    <dbReference type="NCBI Taxonomy" id="1715693"/>
    <lineage>
        <taxon>Bacteria</taxon>
        <taxon>Pseudomonadati</taxon>
        <taxon>Pseudomonadota</taxon>
        <taxon>Alphaproteobacteria</taxon>
        <taxon>Rhodobacterales</taxon>
        <taxon>Roseobacteraceae</taxon>
    </lineage>
</organism>
<evidence type="ECO:0000256" key="2">
    <source>
        <dbReference type="ARBA" id="ARBA00006206"/>
    </source>
</evidence>
<dbReference type="AlphaFoldDB" id="A0A0P1I3M0"/>
<dbReference type="Gene3D" id="2.70.98.10">
    <property type="match status" value="1"/>
</dbReference>
<dbReference type="UniPathway" id="UPA00242"/>
<evidence type="ECO:0000256" key="3">
    <source>
        <dbReference type="ARBA" id="ARBA00023235"/>
    </source>
</evidence>
<evidence type="ECO:0000256" key="6">
    <source>
        <dbReference type="PIRSR" id="PIRSR005096-1"/>
    </source>
</evidence>
<dbReference type="GO" id="GO:0033499">
    <property type="term" value="P:galactose catabolic process via UDP-galactose, Leloir pathway"/>
    <property type="evidence" value="ECO:0007669"/>
    <property type="project" value="TreeGrafter"/>
</dbReference>
<dbReference type="InterPro" id="IPR008183">
    <property type="entry name" value="Aldose_1/G6P_1-epimerase"/>
</dbReference>
<feature type="active site" description="Proton acceptor" evidence="6">
    <location>
        <position position="294"/>
    </location>
</feature>
<feature type="active site" description="Proton donor" evidence="6">
    <location>
        <position position="169"/>
    </location>
</feature>
<dbReference type="InterPro" id="IPR011013">
    <property type="entry name" value="Gal_mutarotase_sf_dom"/>
</dbReference>
<evidence type="ECO:0000313" key="9">
    <source>
        <dbReference type="EMBL" id="CUJ88460.1"/>
    </source>
</evidence>
<dbReference type="Proteomes" id="UP000051870">
    <property type="component" value="Unassembled WGS sequence"/>
</dbReference>
<comment type="similarity">
    <text evidence="2 5">Belongs to the aldose epimerase family.</text>
</comment>
<proteinExistence type="inferred from homology"/>
<dbReference type="PIRSF" id="PIRSF005096">
    <property type="entry name" value="GALM"/>
    <property type="match status" value="1"/>
</dbReference>
<name>A0A0P1I3M0_9RHOB</name>